<gene>
    <name evidence="3" type="ORF">A0131_02235</name>
</gene>
<organism evidence="3 4">
    <name type="scientific">Staphylococcus kloosii</name>
    <dbReference type="NCBI Taxonomy" id="29384"/>
    <lineage>
        <taxon>Bacteria</taxon>
        <taxon>Bacillati</taxon>
        <taxon>Bacillota</taxon>
        <taxon>Bacilli</taxon>
        <taxon>Bacillales</taxon>
        <taxon>Staphylococcaceae</taxon>
        <taxon>Staphylococcus</taxon>
    </lineage>
</organism>
<dbReference type="InterPro" id="IPR002762">
    <property type="entry name" value="CbiX-like"/>
</dbReference>
<dbReference type="Gene3D" id="3.40.50.1400">
    <property type="match status" value="2"/>
</dbReference>
<dbReference type="EMBL" id="LUGM01000002">
    <property type="protein sequence ID" value="KYH13628.1"/>
    <property type="molecule type" value="Genomic_DNA"/>
</dbReference>
<dbReference type="SUPFAM" id="SSF53800">
    <property type="entry name" value="Chelatase"/>
    <property type="match status" value="1"/>
</dbReference>
<dbReference type="PANTHER" id="PTHR33542:SF3">
    <property type="entry name" value="SIROHYDROCHLORIN FERROCHELATASE, CHLOROPLASTIC"/>
    <property type="match status" value="1"/>
</dbReference>
<proteinExistence type="predicted"/>
<dbReference type="GO" id="GO:0046872">
    <property type="term" value="F:metal ion binding"/>
    <property type="evidence" value="ECO:0007669"/>
    <property type="project" value="UniProtKB-KW"/>
</dbReference>
<dbReference type="RefSeq" id="WP_061853859.1">
    <property type="nucleotide sequence ID" value="NZ_LUGM01000002.1"/>
</dbReference>
<dbReference type="PANTHER" id="PTHR33542">
    <property type="entry name" value="SIROHYDROCHLORIN FERROCHELATASE, CHLOROPLASTIC"/>
    <property type="match status" value="1"/>
</dbReference>
<accession>A0A151A2H2</accession>
<evidence type="ECO:0000313" key="4">
    <source>
        <dbReference type="Proteomes" id="UP000075418"/>
    </source>
</evidence>
<evidence type="ECO:0000256" key="2">
    <source>
        <dbReference type="ARBA" id="ARBA00023239"/>
    </source>
</evidence>
<comment type="caution">
    <text evidence="3">The sequence shown here is derived from an EMBL/GenBank/DDBJ whole genome shotgun (WGS) entry which is preliminary data.</text>
</comment>
<dbReference type="Pfam" id="PF01903">
    <property type="entry name" value="CbiX"/>
    <property type="match status" value="2"/>
</dbReference>
<keyword evidence="1" id="KW-0479">Metal-binding</keyword>
<evidence type="ECO:0000313" key="3">
    <source>
        <dbReference type="EMBL" id="KYH13628.1"/>
    </source>
</evidence>
<protein>
    <submittedName>
        <fullName evidence="3">Sirohydrochlorin ferrochelatase</fullName>
    </submittedName>
</protein>
<dbReference type="AlphaFoldDB" id="A0A151A2H2"/>
<keyword evidence="2" id="KW-0456">Lyase</keyword>
<sequence length="247" mass="27492">MRGVLYVSHGSRIAEATAEAIQFIEAVQHKVDVPLQEICFLELAEPTVAQGIETLVEKGATEISVIPVLLLSAGHYFKDIPAELDEAKQHHPELTFTYGQPLGVQSRLTHILKERIDETNVVPHDDAKILVVGRGSYNPQTKIDIEAIAHELGNITGFKDIDVCYLAACKPSFEDALSSALDSEYSQIFIVPYIWFTGVLEKHIRQTVDDSKEHGDIILCDHLGHHEAMKEALKDRVYETLTTAPQQ</sequence>
<dbReference type="GO" id="GO:0016829">
    <property type="term" value="F:lyase activity"/>
    <property type="evidence" value="ECO:0007669"/>
    <property type="project" value="UniProtKB-KW"/>
</dbReference>
<evidence type="ECO:0000256" key="1">
    <source>
        <dbReference type="ARBA" id="ARBA00022723"/>
    </source>
</evidence>
<dbReference type="CDD" id="cd03414">
    <property type="entry name" value="CbiX_SirB_C"/>
    <property type="match status" value="1"/>
</dbReference>
<dbReference type="CDD" id="cd03416">
    <property type="entry name" value="CbiX_SirB_N"/>
    <property type="match status" value="1"/>
</dbReference>
<name>A0A151A2H2_9STAP</name>
<reference evidence="3 4" key="1">
    <citation type="submission" date="2016-02" db="EMBL/GenBank/DDBJ databases">
        <title>Draft genome sequence of hydrocarbon degrading Staphylococcus saprophyticus Strain CNV2, isolated from crude-oil contaminated soil from Noonmati Oil Refinery, Guwahati, Assam, India.</title>
        <authorList>
            <person name="Mukherjee A."/>
            <person name="Chettri B."/>
            <person name="Langpoklakpam J."/>
            <person name="Singh A.K."/>
            <person name="Chattopadhyay D.J."/>
        </authorList>
    </citation>
    <scope>NUCLEOTIDE SEQUENCE [LARGE SCALE GENOMIC DNA]</scope>
    <source>
        <strain evidence="3 4">CNV2</strain>
    </source>
</reference>
<dbReference type="Proteomes" id="UP000075418">
    <property type="component" value="Unassembled WGS sequence"/>
</dbReference>
<dbReference type="InterPro" id="IPR050963">
    <property type="entry name" value="Sirohydro_Cobaltochel/CbiX"/>
</dbReference>